<protein>
    <submittedName>
        <fullName evidence="3">HD-GYP domain-containing protein</fullName>
        <ecNumber evidence="3">3.1.4.-</ecNumber>
    </submittedName>
</protein>
<dbReference type="CDD" id="cd00077">
    <property type="entry name" value="HDc"/>
    <property type="match status" value="1"/>
</dbReference>
<dbReference type="InterPro" id="IPR006674">
    <property type="entry name" value="HD_domain"/>
</dbReference>
<dbReference type="PANTHER" id="PTHR43155">
    <property type="entry name" value="CYCLIC DI-GMP PHOSPHODIESTERASE PA4108-RELATED"/>
    <property type="match status" value="1"/>
</dbReference>
<dbReference type="InterPro" id="IPR037522">
    <property type="entry name" value="HD_GYP_dom"/>
</dbReference>
<dbReference type="Proteomes" id="UP001247805">
    <property type="component" value="Unassembled WGS sequence"/>
</dbReference>
<name>A0ABU3STJ7_9ALTE</name>
<evidence type="ECO:0000313" key="4">
    <source>
        <dbReference type="Proteomes" id="UP001247805"/>
    </source>
</evidence>
<dbReference type="InterPro" id="IPR006675">
    <property type="entry name" value="HDIG_dom"/>
</dbReference>
<dbReference type="EMBL" id="JAWDIO010000002">
    <property type="protein sequence ID" value="MDU0353331.1"/>
    <property type="molecule type" value="Genomic_DNA"/>
</dbReference>
<dbReference type="SMART" id="SM00471">
    <property type="entry name" value="HDc"/>
    <property type="match status" value="1"/>
</dbReference>
<dbReference type="NCBIfam" id="TIGR00277">
    <property type="entry name" value="HDIG"/>
    <property type="match status" value="1"/>
</dbReference>
<evidence type="ECO:0000259" key="2">
    <source>
        <dbReference type="PROSITE" id="PS51832"/>
    </source>
</evidence>
<reference evidence="3 4" key="1">
    <citation type="submission" date="2023-10" db="EMBL/GenBank/DDBJ databases">
        <title>Glaciecola aquimarina strain GGW-M5 nov., isolated from a coastal seawater.</title>
        <authorList>
            <person name="Bayburt H."/>
            <person name="Kim J.M."/>
            <person name="Choi B.J."/>
            <person name="Jeon C.O."/>
        </authorList>
    </citation>
    <scope>NUCLEOTIDE SEQUENCE [LARGE SCALE GENOMIC DNA]</scope>
    <source>
        <strain evidence="3 4">KCTC 32108</strain>
    </source>
</reference>
<dbReference type="InterPro" id="IPR003607">
    <property type="entry name" value="HD/PDEase_dom"/>
</dbReference>
<accession>A0ABU3STJ7</accession>
<dbReference type="Gene3D" id="1.10.3210.10">
    <property type="entry name" value="Hypothetical protein af1432"/>
    <property type="match status" value="1"/>
</dbReference>
<dbReference type="Pfam" id="PF13487">
    <property type="entry name" value="HD_5"/>
    <property type="match status" value="1"/>
</dbReference>
<dbReference type="PROSITE" id="PS51832">
    <property type="entry name" value="HD_GYP"/>
    <property type="match status" value="1"/>
</dbReference>
<organism evidence="3 4">
    <name type="scientific">Paraglaciecola aquimarina</name>
    <dbReference type="NCBI Taxonomy" id="1235557"/>
    <lineage>
        <taxon>Bacteria</taxon>
        <taxon>Pseudomonadati</taxon>
        <taxon>Pseudomonadota</taxon>
        <taxon>Gammaproteobacteria</taxon>
        <taxon>Alteromonadales</taxon>
        <taxon>Alteromonadaceae</taxon>
        <taxon>Paraglaciecola</taxon>
    </lineage>
</organism>
<dbReference type="EC" id="3.1.4.-" evidence="3"/>
<comment type="caution">
    <text evidence="3">The sequence shown here is derived from an EMBL/GenBank/DDBJ whole genome shotgun (WGS) entry which is preliminary data.</text>
</comment>
<proteinExistence type="predicted"/>
<evidence type="ECO:0000313" key="3">
    <source>
        <dbReference type="EMBL" id="MDU0353331.1"/>
    </source>
</evidence>
<gene>
    <name evidence="3" type="ORF">RS130_04745</name>
</gene>
<dbReference type="GO" id="GO:0016787">
    <property type="term" value="F:hydrolase activity"/>
    <property type="evidence" value="ECO:0007669"/>
    <property type="project" value="UniProtKB-KW"/>
</dbReference>
<evidence type="ECO:0000259" key="1">
    <source>
        <dbReference type="PROSITE" id="PS51831"/>
    </source>
</evidence>
<keyword evidence="4" id="KW-1185">Reference proteome</keyword>
<sequence length="256" mass="28876">MSKIREKDSYLLEHSLNVAILLANFAIQLGLKDDVVQELALSGFLHDIGKINIPDEILHKAMVELTDEEMDVMRKHVQFGVDVLVDMQIPSSIIRTISEHHERLDGAGYPKQLDDHEISDFGRMIAIADTYDAITAHRCYKAGMPSKKALQILIKDSPHKYDQKLVMQFVKSVGIYPVGTLVKLNNEKIAMVLQQHPSESTKPKVKVFYSAKNQHYLPPVDIDLATQADGVKITESIIASDYNLDFNKYFKESIAV</sequence>
<feature type="domain" description="HD-GYP" evidence="2">
    <location>
        <begin position="1"/>
        <end position="185"/>
    </location>
</feature>
<feature type="domain" description="HD" evidence="1">
    <location>
        <begin position="11"/>
        <end position="134"/>
    </location>
</feature>
<keyword evidence="3" id="KW-0378">Hydrolase</keyword>
<dbReference type="PROSITE" id="PS51831">
    <property type="entry name" value="HD"/>
    <property type="match status" value="1"/>
</dbReference>
<dbReference type="PANTHER" id="PTHR43155:SF2">
    <property type="entry name" value="CYCLIC DI-GMP PHOSPHODIESTERASE PA4108"/>
    <property type="match status" value="1"/>
</dbReference>
<dbReference type="SUPFAM" id="SSF109604">
    <property type="entry name" value="HD-domain/PDEase-like"/>
    <property type="match status" value="1"/>
</dbReference>
<dbReference type="RefSeq" id="WP_316025013.1">
    <property type="nucleotide sequence ID" value="NZ_JAWDIO010000002.1"/>
</dbReference>